<dbReference type="AlphaFoldDB" id="A0A1P8UYM8"/>
<name>A0A1P8UYM8_9RHOB</name>
<dbReference type="Proteomes" id="UP000187059">
    <property type="component" value="Chromosome"/>
</dbReference>
<evidence type="ECO:0008006" key="3">
    <source>
        <dbReference type="Google" id="ProtNLM"/>
    </source>
</evidence>
<evidence type="ECO:0000313" key="1">
    <source>
        <dbReference type="EMBL" id="APZ54491.1"/>
    </source>
</evidence>
<accession>A0A1P8UYM8</accession>
<reference evidence="1 2" key="1">
    <citation type="submission" date="2016-04" db="EMBL/GenBank/DDBJ databases">
        <title>Deep-sea bacteria in the southern Pacific.</title>
        <authorList>
            <person name="Tang K."/>
        </authorList>
    </citation>
    <scope>NUCLEOTIDE SEQUENCE [LARGE SCALE GENOMIC DNA]</scope>
    <source>
        <strain evidence="1 2">JLT2014</strain>
    </source>
</reference>
<gene>
    <name evidence="1" type="ORF">Ga0080574_TMP4157</name>
</gene>
<keyword evidence="2" id="KW-1185">Reference proteome</keyword>
<dbReference type="KEGG" id="paby:Ga0080574_TMP4157"/>
<protein>
    <recommendedName>
        <fullName evidence="3">Phosphoadenosine phosphosulfate reductase</fullName>
    </recommendedName>
</protein>
<organism evidence="1 2">
    <name type="scientific">Salipiger abyssi</name>
    <dbReference type="NCBI Taxonomy" id="1250539"/>
    <lineage>
        <taxon>Bacteria</taxon>
        <taxon>Pseudomonadati</taxon>
        <taxon>Pseudomonadota</taxon>
        <taxon>Alphaproteobacteria</taxon>
        <taxon>Rhodobacterales</taxon>
        <taxon>Roseobacteraceae</taxon>
        <taxon>Salipiger</taxon>
    </lineage>
</organism>
<dbReference type="STRING" id="1250539.Ga0080574_TMP4157"/>
<dbReference type="RefSeq" id="WP_076704041.1">
    <property type="nucleotide sequence ID" value="NZ_CP015093.1"/>
</dbReference>
<evidence type="ECO:0000313" key="2">
    <source>
        <dbReference type="Proteomes" id="UP000187059"/>
    </source>
</evidence>
<dbReference type="EMBL" id="CP015093">
    <property type="protein sequence ID" value="APZ54491.1"/>
    <property type="molecule type" value="Genomic_DNA"/>
</dbReference>
<sequence>MQDQTDLSAVDLTGYRRGQWIKAISEIGEAEGFSEPLGKRHQAVFVERGDTLLVSFESLPGIEALSETATPLGWELANTKGWSSLAVISAGDTWFRDAQVYGFFDQLLDDGFFDDFETVVFYGAGPCGYAAGAYSVTAPGARVVMLQPQATLDPRVTDWDDRFADMRRLNFTARYGYAPDMLDAAQRAYVLFDPRERLDAMHSALFERRNVTRFRLPFMGSALQSDLLDLELFVPILEAAAEDRLDALSFARMLRKRRDHMPYLRKLLARVEGDGRSALAEALCANVTARLEAPRFARHLEALRAGHAKAKVEA</sequence>
<proteinExistence type="predicted"/>
<dbReference type="OrthoDB" id="7840273at2"/>